<dbReference type="SMART" id="SM01336">
    <property type="entry name" value="zf-PARP"/>
    <property type="match status" value="1"/>
</dbReference>
<dbReference type="Proteomes" id="UP001642484">
    <property type="component" value="Unassembled WGS sequence"/>
</dbReference>
<dbReference type="Gene3D" id="3.30.1740.10">
    <property type="entry name" value="Zinc finger, PARP-type"/>
    <property type="match status" value="1"/>
</dbReference>
<organism evidence="8 9">
    <name type="scientific">Durusdinium trenchii</name>
    <dbReference type="NCBI Taxonomy" id="1381693"/>
    <lineage>
        <taxon>Eukaryota</taxon>
        <taxon>Sar</taxon>
        <taxon>Alveolata</taxon>
        <taxon>Dinophyceae</taxon>
        <taxon>Suessiales</taxon>
        <taxon>Symbiodiniaceae</taxon>
        <taxon>Durusdinium</taxon>
    </lineage>
</organism>
<evidence type="ECO:0000259" key="7">
    <source>
        <dbReference type="PROSITE" id="PS50064"/>
    </source>
</evidence>
<evidence type="ECO:0000313" key="9">
    <source>
        <dbReference type="Proteomes" id="UP001642484"/>
    </source>
</evidence>
<keyword evidence="5" id="KW-0539">Nucleus</keyword>
<dbReference type="SUPFAM" id="SSF47095">
    <property type="entry name" value="HMG-box"/>
    <property type="match status" value="1"/>
</dbReference>
<evidence type="ECO:0000256" key="3">
    <source>
        <dbReference type="ARBA" id="ARBA00022771"/>
    </source>
</evidence>
<evidence type="ECO:0000256" key="6">
    <source>
        <dbReference type="SAM" id="MobiDB-lite"/>
    </source>
</evidence>
<evidence type="ECO:0000256" key="5">
    <source>
        <dbReference type="ARBA" id="ARBA00023242"/>
    </source>
</evidence>
<proteinExistence type="predicted"/>
<feature type="compositionally biased region" description="Basic residues" evidence="6">
    <location>
        <begin position="866"/>
        <end position="882"/>
    </location>
</feature>
<accession>A0ABP0KSN9</accession>
<dbReference type="InterPro" id="IPR036910">
    <property type="entry name" value="HMG_box_dom_sf"/>
</dbReference>
<dbReference type="SUPFAM" id="SSF57716">
    <property type="entry name" value="Glucocorticoid receptor-like (DNA-binding domain)"/>
    <property type="match status" value="1"/>
</dbReference>
<evidence type="ECO:0000256" key="4">
    <source>
        <dbReference type="ARBA" id="ARBA00022833"/>
    </source>
</evidence>
<keyword evidence="4" id="KW-0862">Zinc</keyword>
<sequence length="1105" mass="122498">MVASNFQFVEVCTLPEESIAWNSFKIAGLQLHQDVGKDTLQKNASFRLRTLLRLLEKDNGNPHSDTIFHFCTGSSCCVAGRETALSTIINCYLDLFSHMPVPLLYRWKHAPICNSFIQDGHFLHKILPRTLASMPQMKCESDKVMEAINKWTQAAQRPDGTDDAEELGRLVEDMLQQESSYAERNAKRFKLVNQAFQEKNFEVIVQIVSFLMRPLDTAINRLLKRSSDLKGIRFQGIQGSEVESIPDMKARSMQFFISYVTGRFGHNIILDFVQQLKSDELTTHCRACSDPGMIQTCFQLVVHAMSDVWWRCCLPAEHFPNQLFALATCDQQSFEQSWKKFRETYKKCPLCVDPGLSGPLLKSVDLDALSNQERAQTICGLQTMLCEIATFCPLATNLVENSHAQHQNALYVWRGKSKAPAAAAECSVLSSLVREHAYLKGLVIGETMPRRMGVSSMKKQLGRKGGIQPKVISAKTRVIQATTRKTRRISAWNVFCRSQMQHLSKNHGRPLTKNEYKNAQKQIAMLWRTLSEEEQTPYKVDANFEQSCRDELGTRALKTGRGRAANSPDSPSLPQRDCVAAGNQPTHLLEKVAGERYLKKISAKRLCVNSADKNAHSNWSTYGLGLQDSDGAVKADFVDLTATAGQVDFAVDYSLHRVANKELLQELPTPPDAEITVQTRTCLELFGCCREHDHLTLVQSLAKSFANMVTTKKLPAGTLVRLTPNLEHGHASKPVPELYFVLGLLCKKPLQHVLAKTWMCVTTGLPPGSTVFSMVDANSGVPVFSTSHQVFFDLAECYHGHLKSITVSIFQSSFDCSVWGLHQLRIVTEGSPLDFVINVKAGAESSSKQKKQSYIGMPFGLTLERRKRKARKSIAKRKRKQPAGRPMSAQPANAVLSSSSGSDARSVSVCLDSESDCEGFEGFAETSPTGCDSGGCAESNDVYDDDNDADEHPNVDADASAEPVPPTTAAEIETQAVQDAFDDFKADCNRRAELAEVASASMGTFFHSSVGFNGAAFAQSSRSVCYHCEQRIEKGSIRLMYCWSTKKPSRWMHDSCVAAFVQAADSAARKSQAINALRHIMDTSNEELIKNAADGILDKLALVDC</sequence>
<feature type="region of interest" description="Disordered" evidence="6">
    <location>
        <begin position="926"/>
        <end position="963"/>
    </location>
</feature>
<feature type="region of interest" description="Disordered" evidence="6">
    <location>
        <begin position="556"/>
        <end position="576"/>
    </location>
</feature>
<feature type="compositionally biased region" description="Low complexity" evidence="6">
    <location>
        <begin position="892"/>
        <end position="902"/>
    </location>
</feature>
<reference evidence="8 9" key="1">
    <citation type="submission" date="2024-02" db="EMBL/GenBank/DDBJ databases">
        <authorList>
            <person name="Chen Y."/>
            <person name="Shah S."/>
            <person name="Dougan E. K."/>
            <person name="Thang M."/>
            <person name="Chan C."/>
        </authorList>
    </citation>
    <scope>NUCLEOTIDE SEQUENCE [LARGE SCALE GENOMIC DNA]</scope>
</reference>
<dbReference type="InterPro" id="IPR001510">
    <property type="entry name" value="Znf_PARP"/>
</dbReference>
<evidence type="ECO:0000313" key="8">
    <source>
        <dbReference type="EMBL" id="CAK9029449.1"/>
    </source>
</evidence>
<dbReference type="EMBL" id="CAXAMN010009668">
    <property type="protein sequence ID" value="CAK9029449.1"/>
    <property type="molecule type" value="Genomic_DNA"/>
</dbReference>
<dbReference type="CDD" id="cd00084">
    <property type="entry name" value="HMG-box_SF"/>
    <property type="match status" value="1"/>
</dbReference>
<dbReference type="PROSITE" id="PS50064">
    <property type="entry name" value="ZF_PARP_2"/>
    <property type="match status" value="1"/>
</dbReference>
<feature type="region of interest" description="Disordered" evidence="6">
    <location>
        <begin position="866"/>
        <end position="902"/>
    </location>
</feature>
<keyword evidence="2" id="KW-0479">Metal-binding</keyword>
<keyword evidence="3" id="KW-0863">Zinc-finger</keyword>
<protein>
    <recommendedName>
        <fullName evidence="7">PARP-type domain-containing protein</fullName>
    </recommendedName>
</protein>
<comment type="caution">
    <text evidence="8">The sequence shown here is derived from an EMBL/GenBank/DDBJ whole genome shotgun (WGS) entry which is preliminary data.</text>
</comment>
<gene>
    <name evidence="8" type="ORF">CCMP2556_LOCUS17481</name>
</gene>
<dbReference type="Gene3D" id="1.10.30.10">
    <property type="entry name" value="High mobility group box domain"/>
    <property type="match status" value="1"/>
</dbReference>
<name>A0ABP0KSN9_9DINO</name>
<evidence type="ECO:0000256" key="2">
    <source>
        <dbReference type="ARBA" id="ARBA00022723"/>
    </source>
</evidence>
<comment type="subcellular location">
    <subcellularLocation>
        <location evidence="1">Nucleus</location>
    </subcellularLocation>
</comment>
<evidence type="ECO:0000256" key="1">
    <source>
        <dbReference type="ARBA" id="ARBA00004123"/>
    </source>
</evidence>
<dbReference type="InterPro" id="IPR036957">
    <property type="entry name" value="Znf_PARP_sf"/>
</dbReference>
<feature type="domain" description="PARP-type" evidence="7">
    <location>
        <begin position="1013"/>
        <end position="1090"/>
    </location>
</feature>
<keyword evidence="9" id="KW-1185">Reference proteome</keyword>